<keyword evidence="3" id="KW-1185">Reference proteome</keyword>
<gene>
    <name evidence="2" type="ORF">VE01_04388</name>
</gene>
<sequence length="165" mass="19645">MVELYADITVLPTDIGTRDAIIIAMAGILANFFWHIVKLSWRACFGNSGGESYVTEPKLKHDEQRDISIKLRKELDEALKKRDVAHEERDEALKDRDKYWDERDDYWRQRNEALGERDAVRKQRDTARLLRDRAYEELDKLYKAKLYSDENDKLSLLVLERQQYH</sequence>
<name>A0A1B8GNU8_9PEZI</name>
<dbReference type="OrthoDB" id="5146965at2759"/>
<keyword evidence="1" id="KW-0472">Membrane</keyword>
<dbReference type="GeneID" id="28837774"/>
<keyword evidence="1" id="KW-1133">Transmembrane helix</keyword>
<evidence type="ECO:0000313" key="3">
    <source>
        <dbReference type="Proteomes" id="UP000091956"/>
    </source>
</evidence>
<dbReference type="AlphaFoldDB" id="A0A1B8GNU8"/>
<reference evidence="3" key="2">
    <citation type="journal article" date="2018" name="Nat. Commun.">
        <title>Extreme sensitivity to ultraviolet light in the fungal pathogen causing white-nose syndrome of bats.</title>
        <authorList>
            <person name="Palmer J.M."/>
            <person name="Drees K.P."/>
            <person name="Foster J.T."/>
            <person name="Lindner D.L."/>
        </authorList>
    </citation>
    <scope>NUCLEOTIDE SEQUENCE [LARGE SCALE GENOMIC DNA]</scope>
    <source>
        <strain evidence="3">UAMH 10579</strain>
    </source>
</reference>
<dbReference type="RefSeq" id="XP_018131220.1">
    <property type="nucleotide sequence ID" value="XM_018273862.2"/>
</dbReference>
<evidence type="ECO:0000313" key="2">
    <source>
        <dbReference type="EMBL" id="OBT97487.1"/>
    </source>
</evidence>
<reference evidence="2 3" key="1">
    <citation type="submission" date="2016-03" db="EMBL/GenBank/DDBJ databases">
        <title>Comparative genomics of Pseudogymnoascus destructans, the fungus causing white-nose syndrome of bats.</title>
        <authorList>
            <person name="Palmer J.M."/>
            <person name="Drees K.P."/>
            <person name="Foster J.T."/>
            <person name="Lindner D.L."/>
        </authorList>
    </citation>
    <scope>NUCLEOTIDE SEQUENCE [LARGE SCALE GENOMIC DNA]</scope>
    <source>
        <strain evidence="2 3">UAMH 10579</strain>
    </source>
</reference>
<dbReference type="EMBL" id="KV460222">
    <property type="protein sequence ID" value="OBT97487.1"/>
    <property type="molecule type" value="Genomic_DNA"/>
</dbReference>
<organism evidence="2 3">
    <name type="scientific">Pseudogymnoascus verrucosus</name>
    <dbReference type="NCBI Taxonomy" id="342668"/>
    <lineage>
        <taxon>Eukaryota</taxon>
        <taxon>Fungi</taxon>
        <taxon>Dikarya</taxon>
        <taxon>Ascomycota</taxon>
        <taxon>Pezizomycotina</taxon>
        <taxon>Leotiomycetes</taxon>
        <taxon>Thelebolales</taxon>
        <taxon>Thelebolaceae</taxon>
        <taxon>Pseudogymnoascus</taxon>
    </lineage>
</organism>
<proteinExistence type="predicted"/>
<accession>A0A1B8GNU8</accession>
<dbReference type="STRING" id="342668.A0A1B8GNU8"/>
<feature type="transmembrane region" description="Helical" evidence="1">
    <location>
        <begin position="20"/>
        <end position="37"/>
    </location>
</feature>
<dbReference type="Proteomes" id="UP000091956">
    <property type="component" value="Unassembled WGS sequence"/>
</dbReference>
<protein>
    <submittedName>
        <fullName evidence="2">Uncharacterized protein</fullName>
    </submittedName>
</protein>
<evidence type="ECO:0000256" key="1">
    <source>
        <dbReference type="SAM" id="Phobius"/>
    </source>
</evidence>
<keyword evidence="1" id="KW-0812">Transmembrane</keyword>